<keyword evidence="1" id="KW-0862">Zinc</keyword>
<sequence length="368" mass="40963">MSDNHQAQQATSSEHPLGQDVSEQVAGPSAGSLFKKRSKKTPLNQQIRKRTIDSEPLSTAAAGGQVQSTEEPAKPQSVIPSHGGEDEPNESRAKRHIIIRREESSEEDESKSRTVGVAYQAQGSARQQAEESYQKSLLEKRELGEKARQDLELDQSNPVEPPGPDPKIYLGTANSKYQLPKGSQKYGPIKGGPNNIKTITVVDYQPDVARTTKKRGYCGFGDTCKHGWQLDDAFNSRTKRRWAGTTRNRKKSPIRMASSRPNHYPEKNTSDDDCAKHYFCAACAIKRFAKTPKCFACGTPTGGIFNKASRIIEKMNAKQERIKRQKEERRREEEGLAGIEGLETHEAPAGQELEDEGEGSERSFYEDE</sequence>
<dbReference type="AlphaFoldDB" id="A0A2N5RU42"/>
<evidence type="ECO:0000256" key="2">
    <source>
        <dbReference type="SAM" id="MobiDB-lite"/>
    </source>
</evidence>
<name>A0A2N5RU42_9BASI</name>
<dbReference type="InterPro" id="IPR013083">
    <property type="entry name" value="Znf_RING/FYVE/PHD"/>
</dbReference>
<gene>
    <name evidence="3" type="ORF">PCASD_26622</name>
</gene>
<keyword evidence="1" id="KW-0238">DNA-binding</keyword>
<dbReference type="PANTHER" id="PTHR12930">
    <property type="entry name" value="ZINC FINGER PROTEIN 183"/>
    <property type="match status" value="1"/>
</dbReference>
<keyword evidence="1" id="KW-0479">Metal-binding</keyword>
<organism evidence="3 4">
    <name type="scientific">Puccinia coronata f. sp. avenae</name>
    <dbReference type="NCBI Taxonomy" id="200324"/>
    <lineage>
        <taxon>Eukaryota</taxon>
        <taxon>Fungi</taxon>
        <taxon>Dikarya</taxon>
        <taxon>Basidiomycota</taxon>
        <taxon>Pucciniomycotina</taxon>
        <taxon>Pucciniomycetes</taxon>
        <taxon>Pucciniales</taxon>
        <taxon>Pucciniaceae</taxon>
        <taxon>Puccinia</taxon>
    </lineage>
</organism>
<keyword evidence="1" id="KW-0508">mRNA splicing</keyword>
<keyword evidence="1" id="KW-0507">mRNA processing</keyword>
<evidence type="ECO:0000256" key="1">
    <source>
        <dbReference type="RuleBase" id="RU367110"/>
    </source>
</evidence>
<keyword evidence="1" id="KW-0747">Spliceosome</keyword>
<feature type="compositionally biased region" description="Basic and acidic residues" evidence="2">
    <location>
        <begin position="128"/>
        <end position="151"/>
    </location>
</feature>
<comment type="function">
    <text evidence="1">Involved in pre-mRNA splicing.</text>
</comment>
<dbReference type="PANTHER" id="PTHR12930:SF0">
    <property type="entry name" value="RING FINGER PROTEIN 113B"/>
    <property type="match status" value="1"/>
</dbReference>
<feature type="compositionally biased region" description="Basic and acidic residues" evidence="2">
    <location>
        <begin position="83"/>
        <end position="92"/>
    </location>
</feature>
<dbReference type="Proteomes" id="UP000235392">
    <property type="component" value="Unassembled WGS sequence"/>
</dbReference>
<comment type="subcellular location">
    <subcellularLocation>
        <location evidence="1">Nucleus</location>
    </subcellularLocation>
</comment>
<comment type="subunit">
    <text evidence="1">Associated with the spliceosome.</text>
</comment>
<feature type="region of interest" description="Disordered" evidence="2">
    <location>
        <begin position="1"/>
        <end position="172"/>
    </location>
</feature>
<evidence type="ECO:0000313" key="4">
    <source>
        <dbReference type="Proteomes" id="UP000235392"/>
    </source>
</evidence>
<dbReference type="GO" id="GO:0003677">
    <property type="term" value="F:DNA binding"/>
    <property type="evidence" value="ECO:0007669"/>
    <property type="project" value="UniProtKB-UniRule"/>
</dbReference>
<reference evidence="3 4" key="1">
    <citation type="submission" date="2017-11" db="EMBL/GenBank/DDBJ databases">
        <title>De novo assembly and phasing of dikaryotic genomes from two isolates of Puccinia coronata f. sp. avenae, the causal agent of oat crown rust.</title>
        <authorList>
            <person name="Miller M.E."/>
            <person name="Zhang Y."/>
            <person name="Omidvar V."/>
            <person name="Sperschneider J."/>
            <person name="Schwessinger B."/>
            <person name="Raley C."/>
            <person name="Palmer J.M."/>
            <person name="Garnica D."/>
            <person name="Upadhyaya N."/>
            <person name="Rathjen J."/>
            <person name="Taylor J.M."/>
            <person name="Park R.F."/>
            <person name="Dodds P.N."/>
            <person name="Hirsch C.D."/>
            <person name="Kianian S.F."/>
            <person name="Figueroa M."/>
        </authorList>
    </citation>
    <scope>NUCLEOTIDE SEQUENCE [LARGE SCALE GENOMIC DNA]</scope>
    <source>
        <strain evidence="3">12SD80</strain>
    </source>
</reference>
<feature type="region of interest" description="Disordered" evidence="2">
    <location>
        <begin position="241"/>
        <end position="270"/>
    </location>
</feature>
<feature type="compositionally biased region" description="Basic and acidic residues" evidence="2">
    <location>
        <begin position="319"/>
        <end position="334"/>
    </location>
</feature>
<dbReference type="GO" id="GO:0008270">
    <property type="term" value="F:zinc ion binding"/>
    <property type="evidence" value="ECO:0007669"/>
    <property type="project" value="UniProtKB-KW"/>
</dbReference>
<comment type="similarity">
    <text evidence="1">Belongs to the CWC24 family.</text>
</comment>
<dbReference type="EMBL" id="PGCI01001547">
    <property type="protein sequence ID" value="PLW04510.1"/>
    <property type="molecule type" value="Genomic_DNA"/>
</dbReference>
<keyword evidence="1" id="KW-0539">Nucleus</keyword>
<proteinExistence type="inferred from homology"/>
<accession>A0A2N5RU42</accession>
<keyword evidence="1" id="KW-0863">Zinc-finger</keyword>
<feature type="compositionally biased region" description="Polar residues" evidence="2">
    <location>
        <begin position="1"/>
        <end position="14"/>
    </location>
</feature>
<feature type="compositionally biased region" description="Basic residues" evidence="2">
    <location>
        <begin position="241"/>
        <end position="253"/>
    </location>
</feature>
<evidence type="ECO:0000313" key="3">
    <source>
        <dbReference type="EMBL" id="PLW04510.1"/>
    </source>
</evidence>
<dbReference type="GO" id="GO:0005684">
    <property type="term" value="C:U2-type spliceosomal complex"/>
    <property type="evidence" value="ECO:0007669"/>
    <property type="project" value="TreeGrafter"/>
</dbReference>
<protein>
    <recommendedName>
        <fullName evidence="1">Pre-mRNA-splicing factor CWC24</fullName>
    </recommendedName>
</protein>
<feature type="compositionally biased region" description="Basic and acidic residues" evidence="2">
    <location>
        <begin position="359"/>
        <end position="368"/>
    </location>
</feature>
<dbReference type="GO" id="GO:0006397">
    <property type="term" value="P:mRNA processing"/>
    <property type="evidence" value="ECO:0007669"/>
    <property type="project" value="UniProtKB-KW"/>
</dbReference>
<comment type="caution">
    <text evidence="3">The sequence shown here is derived from an EMBL/GenBank/DDBJ whole genome shotgun (WGS) entry which is preliminary data.</text>
</comment>
<dbReference type="GO" id="GO:0034247">
    <property type="term" value="P:snoRNA splicing"/>
    <property type="evidence" value="ECO:0007669"/>
    <property type="project" value="TreeGrafter"/>
</dbReference>
<feature type="region of interest" description="Disordered" evidence="2">
    <location>
        <begin position="319"/>
        <end position="368"/>
    </location>
</feature>
<dbReference type="InterPro" id="IPR039971">
    <property type="entry name" value="CWC24-like"/>
</dbReference>
<dbReference type="Gene3D" id="3.30.40.10">
    <property type="entry name" value="Zinc/RING finger domain, C3HC4 (zinc finger)"/>
    <property type="match status" value="1"/>
</dbReference>